<dbReference type="RefSeq" id="WP_198051692.1">
    <property type="nucleotide sequence ID" value="NZ_JACTOC010000004.1"/>
</dbReference>
<gene>
    <name evidence="1" type="ORF">BIFAD42_18080</name>
</gene>
<sequence length="87" mass="10405">METLKLWADFHVGQQMYAYDHFDVVERKRYWRPVSKTYLVCAWLRDLIRGMRDARLGGFQGWLYCVVKDGGFTTQEFMGFNDEIEVL</sequence>
<proteinExistence type="predicted"/>
<dbReference type="AlphaFoldDB" id="A0AAN4VPR9"/>
<dbReference type="Proteomes" id="UP000886943">
    <property type="component" value="Unassembled WGS sequence"/>
</dbReference>
<evidence type="ECO:0000313" key="2">
    <source>
        <dbReference type="Proteomes" id="UP000886943"/>
    </source>
</evidence>
<evidence type="ECO:0000313" key="1">
    <source>
        <dbReference type="EMBL" id="GJD14824.1"/>
    </source>
</evidence>
<protein>
    <submittedName>
        <fullName evidence="1">Uncharacterized protein</fullName>
    </submittedName>
</protein>
<accession>A0AAN4VPR9</accession>
<dbReference type="EMBL" id="BPPZ01000013">
    <property type="protein sequence ID" value="GJD14824.1"/>
    <property type="molecule type" value="Genomic_DNA"/>
</dbReference>
<organism evidence="1 2">
    <name type="scientific">Bifidobacterium adolescentis</name>
    <dbReference type="NCBI Taxonomy" id="1680"/>
    <lineage>
        <taxon>Bacteria</taxon>
        <taxon>Bacillati</taxon>
        <taxon>Actinomycetota</taxon>
        <taxon>Actinomycetes</taxon>
        <taxon>Bifidobacteriales</taxon>
        <taxon>Bifidobacteriaceae</taxon>
        <taxon>Bifidobacterium</taxon>
    </lineage>
</organism>
<comment type="caution">
    <text evidence="1">The sequence shown here is derived from an EMBL/GenBank/DDBJ whole genome shotgun (WGS) entry which is preliminary data.</text>
</comment>
<reference evidence="1" key="1">
    <citation type="submission" date="2021-08" db="EMBL/GenBank/DDBJ databases">
        <title>Draft genome sequence of the GABA producer Bifidobacterium adolescentis 4-2, isolated from healthy human feces.</title>
        <authorList>
            <person name="Altaib H."/>
            <person name="Niwa R."/>
            <person name="Abe M."/>
            <person name="Suzuki T."/>
        </authorList>
    </citation>
    <scope>NUCLEOTIDE SEQUENCE</scope>
    <source>
        <strain evidence="1">4-2</strain>
    </source>
</reference>
<name>A0AAN4VPR9_BIFAD</name>